<sequence>MLYCFVLVGWFLAAEDMCNLPIFNEANIFILNNEDWWQGGNLAV</sequence>
<organism evidence="1 2">
    <name type="scientific">Corynebacterium ramonii</name>
    <dbReference type="NCBI Taxonomy" id="3026968"/>
    <lineage>
        <taxon>Bacteria</taxon>
        <taxon>Bacillati</taxon>
        <taxon>Actinomycetota</taxon>
        <taxon>Actinomycetes</taxon>
        <taxon>Mycobacteriales</taxon>
        <taxon>Corynebacteriaceae</taxon>
        <taxon>Corynebacterium</taxon>
    </lineage>
</organism>
<evidence type="ECO:0000313" key="1">
    <source>
        <dbReference type="EMBL" id="AIU31935.1"/>
    </source>
</evidence>
<proteinExistence type="predicted"/>
<name>A0ABM5RQ62_9CORY</name>
<keyword evidence="2" id="KW-1185">Reference proteome</keyword>
<dbReference type="EMBL" id="CP009622">
    <property type="protein sequence ID" value="AIU31935.1"/>
    <property type="molecule type" value="Genomic_DNA"/>
</dbReference>
<gene>
    <name evidence="1" type="ORF">CulFRC11_0338</name>
</gene>
<dbReference type="Proteomes" id="UP000029910">
    <property type="component" value="Chromosome"/>
</dbReference>
<protein>
    <submittedName>
        <fullName evidence="1">Uncharacterized protein</fullName>
    </submittedName>
</protein>
<accession>A0ABM5RQ62</accession>
<evidence type="ECO:0000313" key="2">
    <source>
        <dbReference type="Proteomes" id="UP000029910"/>
    </source>
</evidence>
<reference evidence="1 2" key="1">
    <citation type="journal article" date="2015" name="Genome Announc.">
        <title>Genome Sequence of Corynebacterium ulcerans Strain FRC11.</title>
        <authorList>
            <person name="Benevides Lde J."/>
            <person name="Viana M.V."/>
            <person name="Mariano D.C."/>
            <person name="Rocha Fde S."/>
            <person name="Bagano P.C."/>
            <person name="Folador E.L."/>
            <person name="Pereira F.L."/>
            <person name="Dorella F.A."/>
            <person name="Leal C.A."/>
            <person name="Carvalho A.F."/>
            <person name="Soares Sde C."/>
            <person name="Carneiro A."/>
            <person name="Ramos R."/>
            <person name="Badell-Ocando E."/>
            <person name="Guiso N."/>
            <person name="Silva A."/>
            <person name="Figueiredo H."/>
            <person name="Azevedo V."/>
            <person name="Guimaraes L.C."/>
        </authorList>
    </citation>
    <scope>NUCLEOTIDE SEQUENCE [LARGE SCALE GENOMIC DNA]</scope>
    <source>
        <strain evidence="2">FRC0011</strain>
    </source>
</reference>